<sequence>MTTERLEEYPPNLEACEKLRSQNEHDYRGLIRLESRQVTEFWETLSPYIAEALPQYVRLTGDSLNNILAAVLAGKAQCWVSYGIEEKSLVLYGTVITTIVVDELSMTRTLLIYALTGTQDYLDDSIYVRGIQSLMKFAKSEGCQFLVAYSNVDRLVRLATSRLDASTPQVLITWEIE</sequence>
<name>A0A0F9PBC9_9ZZZZ</name>
<evidence type="ECO:0000313" key="1">
    <source>
        <dbReference type="EMBL" id="KKM90687.1"/>
    </source>
</evidence>
<reference evidence="1" key="1">
    <citation type="journal article" date="2015" name="Nature">
        <title>Complex archaea that bridge the gap between prokaryotes and eukaryotes.</title>
        <authorList>
            <person name="Spang A."/>
            <person name="Saw J.H."/>
            <person name="Jorgensen S.L."/>
            <person name="Zaremba-Niedzwiedzka K."/>
            <person name="Martijn J."/>
            <person name="Lind A.E."/>
            <person name="van Eijk R."/>
            <person name="Schleper C."/>
            <person name="Guy L."/>
            <person name="Ettema T.J."/>
        </authorList>
    </citation>
    <scope>NUCLEOTIDE SEQUENCE</scope>
</reference>
<organism evidence="1">
    <name type="scientific">marine sediment metagenome</name>
    <dbReference type="NCBI Taxonomy" id="412755"/>
    <lineage>
        <taxon>unclassified sequences</taxon>
        <taxon>metagenomes</taxon>
        <taxon>ecological metagenomes</taxon>
    </lineage>
</organism>
<comment type="caution">
    <text evidence="1">The sequence shown here is derived from an EMBL/GenBank/DDBJ whole genome shotgun (WGS) entry which is preliminary data.</text>
</comment>
<dbReference type="AlphaFoldDB" id="A0A0F9PBC9"/>
<proteinExistence type="predicted"/>
<dbReference type="EMBL" id="LAZR01006641">
    <property type="protein sequence ID" value="KKM90687.1"/>
    <property type="molecule type" value="Genomic_DNA"/>
</dbReference>
<accession>A0A0F9PBC9</accession>
<gene>
    <name evidence="1" type="ORF">LCGC14_1236120</name>
</gene>
<protein>
    <submittedName>
        <fullName evidence="1">Uncharacterized protein</fullName>
    </submittedName>
</protein>